<evidence type="ECO:0000313" key="1">
    <source>
        <dbReference type="EMBL" id="KAK8778275.1"/>
    </source>
</evidence>
<dbReference type="AlphaFoldDB" id="A0AAQ4EUI5"/>
<comment type="caution">
    <text evidence="1">The sequence shown here is derived from an EMBL/GenBank/DDBJ whole genome shotgun (WGS) entry which is preliminary data.</text>
</comment>
<keyword evidence="2" id="KW-1185">Reference proteome</keyword>
<dbReference type="EMBL" id="JARKHS020010937">
    <property type="protein sequence ID" value="KAK8778275.1"/>
    <property type="molecule type" value="Genomic_DNA"/>
</dbReference>
<reference evidence="1 2" key="1">
    <citation type="journal article" date="2023" name="Arcadia Sci">
        <title>De novo assembly of a long-read Amblyomma americanum tick genome.</title>
        <authorList>
            <person name="Chou S."/>
            <person name="Poskanzer K.E."/>
            <person name="Rollins M."/>
            <person name="Thuy-Boun P.S."/>
        </authorList>
    </citation>
    <scope>NUCLEOTIDE SEQUENCE [LARGE SCALE GENOMIC DNA]</scope>
    <source>
        <strain evidence="1">F_SG_1</strain>
        <tissue evidence="1">Salivary glands</tissue>
    </source>
</reference>
<protein>
    <submittedName>
        <fullName evidence="1">Uncharacterized protein</fullName>
    </submittedName>
</protein>
<gene>
    <name evidence="1" type="ORF">V5799_020384</name>
</gene>
<evidence type="ECO:0000313" key="2">
    <source>
        <dbReference type="Proteomes" id="UP001321473"/>
    </source>
</evidence>
<name>A0AAQ4EUI5_AMBAM</name>
<proteinExistence type="predicted"/>
<dbReference type="Proteomes" id="UP001321473">
    <property type="component" value="Unassembled WGS sequence"/>
</dbReference>
<accession>A0AAQ4EUI5</accession>
<sequence length="123" mass="14119">MSEREMYQCSDQEQGDMMRSYVCMSSSQETSCLEWRPQRLCLSSESNRFGSEEECQKACQGANEGKCGRAALCECTKFYRKMNYVFDVRRQRCRLVALHECVEAEVGFPDEDSCKAACSNGER</sequence>
<organism evidence="1 2">
    <name type="scientific">Amblyomma americanum</name>
    <name type="common">Lone star tick</name>
    <dbReference type="NCBI Taxonomy" id="6943"/>
    <lineage>
        <taxon>Eukaryota</taxon>
        <taxon>Metazoa</taxon>
        <taxon>Ecdysozoa</taxon>
        <taxon>Arthropoda</taxon>
        <taxon>Chelicerata</taxon>
        <taxon>Arachnida</taxon>
        <taxon>Acari</taxon>
        <taxon>Parasitiformes</taxon>
        <taxon>Ixodida</taxon>
        <taxon>Ixodoidea</taxon>
        <taxon>Ixodidae</taxon>
        <taxon>Amblyomminae</taxon>
        <taxon>Amblyomma</taxon>
    </lineage>
</organism>